<feature type="region of interest" description="Disordered" evidence="4">
    <location>
        <begin position="1142"/>
        <end position="1200"/>
    </location>
</feature>
<evidence type="ECO:0000259" key="8">
    <source>
        <dbReference type="PROSITE" id="PS50060"/>
    </source>
</evidence>
<keyword evidence="2" id="KW-1015">Disulfide bond</keyword>
<dbReference type="PROSITE" id="PS01180">
    <property type="entry name" value="CUB"/>
    <property type="match status" value="6"/>
</dbReference>
<dbReference type="InterPro" id="IPR000859">
    <property type="entry name" value="CUB_dom"/>
</dbReference>
<dbReference type="PANTHER" id="PTHR24251">
    <property type="entry name" value="OVOCHYMASE-RELATED"/>
    <property type="match status" value="1"/>
</dbReference>
<feature type="domain" description="CUB" evidence="7">
    <location>
        <begin position="619"/>
        <end position="722"/>
    </location>
</feature>
<feature type="domain" description="MAM" evidence="8">
    <location>
        <begin position="29"/>
        <end position="190"/>
    </location>
</feature>
<name>A0A1S3HC92_LINAN</name>
<dbReference type="Gene3D" id="2.60.120.200">
    <property type="match status" value="2"/>
</dbReference>
<feature type="domain" description="CUB" evidence="7">
    <location>
        <begin position="737"/>
        <end position="855"/>
    </location>
</feature>
<dbReference type="Proteomes" id="UP000085678">
    <property type="component" value="Unplaced"/>
</dbReference>
<dbReference type="GeneID" id="106153400"/>
<dbReference type="InterPro" id="IPR035914">
    <property type="entry name" value="Sperma_CUB_dom_sf"/>
</dbReference>
<evidence type="ECO:0000256" key="2">
    <source>
        <dbReference type="ARBA" id="ARBA00023157"/>
    </source>
</evidence>
<evidence type="ECO:0000256" key="4">
    <source>
        <dbReference type="SAM" id="MobiDB-lite"/>
    </source>
</evidence>
<feature type="domain" description="CUB" evidence="7">
    <location>
        <begin position="870"/>
        <end position="971"/>
    </location>
</feature>
<dbReference type="RefSeq" id="XP_013382774.1">
    <property type="nucleotide sequence ID" value="XM_013527320.1"/>
</dbReference>
<gene>
    <name evidence="10" type="primary">LOC106153400</name>
</gene>
<feature type="domain" description="CUB" evidence="7">
    <location>
        <begin position="480"/>
        <end position="611"/>
    </location>
</feature>
<evidence type="ECO:0000256" key="1">
    <source>
        <dbReference type="ARBA" id="ARBA00022737"/>
    </source>
</evidence>
<feature type="compositionally biased region" description="Polar residues" evidence="4">
    <location>
        <begin position="1269"/>
        <end position="1282"/>
    </location>
</feature>
<keyword evidence="5" id="KW-0472">Membrane</keyword>
<dbReference type="Gene3D" id="2.60.120.290">
    <property type="entry name" value="Spermadhesin, CUB domain"/>
    <property type="match status" value="6"/>
</dbReference>
<dbReference type="Pfam" id="PF00431">
    <property type="entry name" value="CUB"/>
    <property type="match status" value="4"/>
</dbReference>
<dbReference type="SUPFAM" id="SSF49854">
    <property type="entry name" value="Spermadhesin, CUB domain"/>
    <property type="match status" value="6"/>
</dbReference>
<feature type="compositionally biased region" description="Polar residues" evidence="4">
    <location>
        <begin position="1164"/>
        <end position="1193"/>
    </location>
</feature>
<dbReference type="PROSITE" id="PS50060">
    <property type="entry name" value="MAM_2"/>
    <property type="match status" value="2"/>
</dbReference>
<keyword evidence="9" id="KW-1185">Reference proteome</keyword>
<evidence type="ECO:0000256" key="6">
    <source>
        <dbReference type="SAM" id="SignalP"/>
    </source>
</evidence>
<evidence type="ECO:0000259" key="7">
    <source>
        <dbReference type="PROSITE" id="PS01180"/>
    </source>
</evidence>
<dbReference type="SMART" id="SM00137">
    <property type="entry name" value="MAM"/>
    <property type="match status" value="2"/>
</dbReference>
<proteinExistence type="predicted"/>
<dbReference type="CDD" id="cd00041">
    <property type="entry name" value="CUB"/>
    <property type="match status" value="6"/>
</dbReference>
<dbReference type="InParanoid" id="A0A1S3HC92"/>
<keyword evidence="5" id="KW-0812">Transmembrane</keyword>
<keyword evidence="1" id="KW-0677">Repeat</keyword>
<feature type="domain" description="MAM" evidence="8">
    <location>
        <begin position="196"/>
        <end position="366"/>
    </location>
</feature>
<feature type="chain" id="PRO_5010353099" evidence="6">
    <location>
        <begin position="26"/>
        <end position="1304"/>
    </location>
</feature>
<dbReference type="SMART" id="SM00042">
    <property type="entry name" value="CUB"/>
    <property type="match status" value="6"/>
</dbReference>
<feature type="domain" description="CUB" evidence="7">
    <location>
        <begin position="364"/>
        <end position="474"/>
    </location>
</feature>
<feature type="domain" description="CUB" evidence="7">
    <location>
        <begin position="978"/>
        <end position="1101"/>
    </location>
</feature>
<dbReference type="SUPFAM" id="SSF49899">
    <property type="entry name" value="Concanavalin A-like lectins/glucanases"/>
    <property type="match status" value="2"/>
</dbReference>
<feature type="transmembrane region" description="Helical" evidence="5">
    <location>
        <begin position="1114"/>
        <end position="1138"/>
    </location>
</feature>
<evidence type="ECO:0000256" key="3">
    <source>
        <dbReference type="PROSITE-ProRule" id="PRU00059"/>
    </source>
</evidence>
<evidence type="ECO:0000256" key="5">
    <source>
        <dbReference type="SAM" id="Phobius"/>
    </source>
</evidence>
<keyword evidence="5" id="KW-1133">Transmembrane helix</keyword>
<feature type="signal peptide" evidence="6">
    <location>
        <begin position="1"/>
        <end position="25"/>
    </location>
</feature>
<dbReference type="KEGG" id="lak:106153400"/>
<dbReference type="InterPro" id="IPR000998">
    <property type="entry name" value="MAM_dom"/>
</dbReference>
<reference evidence="10" key="1">
    <citation type="submission" date="2025-08" db="UniProtKB">
        <authorList>
            <consortium name="RefSeq"/>
        </authorList>
    </citation>
    <scope>IDENTIFICATION</scope>
    <source>
        <tissue evidence="10">Gonads</tissue>
    </source>
</reference>
<dbReference type="Pfam" id="PF00629">
    <property type="entry name" value="MAM"/>
    <property type="match status" value="2"/>
</dbReference>
<feature type="region of interest" description="Disordered" evidence="4">
    <location>
        <begin position="1247"/>
        <end position="1304"/>
    </location>
</feature>
<dbReference type="CDD" id="cd06263">
    <property type="entry name" value="MAM"/>
    <property type="match status" value="2"/>
</dbReference>
<comment type="caution">
    <text evidence="3">Lacks conserved residue(s) required for the propagation of feature annotation.</text>
</comment>
<sequence length="1304" mass="142589">MVSSRYKHLSVLTLLLVLLLPCSEQATLLTCSFESSSICGFTQSTSDDFNWSRDYGGTPSSSTGPSAAYSGSYYMYIETSSPRIQGDTAVLYTPSLNLAGGCGRLVFRYNAYGGTLGYLRVKLYNGQYMTQQLWEYTGYSSSSWQETSVYFEQGGNFQIAFEGVRGTSYTGDFAIDVVTVSTENSSYCDSLNRGLLYCDFERADTTCGFTTGLGSVFSWTRNSGSTPSSNTGPSFDYTTGLAGVGYYYYTEVTSRNTGDTAILESSNFVFHETCVEVAFAYHAYGGDLGTLSVILVHVSTSTQNVLWHSSSVTSNNNWIMESVRLNDTVAIVANVNYKLQFKVIRGSGYRGDFAIDNVKVSSGCSVNNATDPLLINATEVWGRLTSPNFPAYYSNNVVYQRDIYPAPYTNVIFYFATLSVEGGSYDYVLVNNIKYVTRPSSSFVVSGVGSYVRVYFRSDSSQTRQGFDLYYKATSATGSSYGKIDVNDYSSTGSGTLTSPLYPNNHYGTYDYWWIITARTSYLITITFTSIDMRDTQGCVQDFVKVFDGRPEKGLHTASGVGATYALMGRFCGYTTPSMLTTTQNSSMIVFQTNENSACCYSGFSLSYAVVAASAVTLAPGSTSVSNVGWGRLTSPNYPLTYPHNRDTTWVLNAYPSSYIRFKFADLNLETSYDYVKVDGVRYDQPSDAPYAFIVYKQVVTVIFHSDGSISRVGFDLYWKGTDVTTSYGGINYQSWTGSSSPSSVNGIIYGRNTWESYGNFDRWWIFNAPQDYVVQMTVSALDITSSTSCASGSLKIYDGLPTTTGSYALIASLCGISAPSTPYVSSTNGSMVLFKYNTLSSSSNRYFSLSYYLVSRWNSVGVTAGSGGSGGTGTTTFTTFGRITSPYFPGNYPHNTNKYWVVNGAPFLYLRFRLTQLHVESGHDYVEVDNIRHSTYSSYSWTVYKQIASVYFHSDSSVSDIGFELFWKGTNVFSTTKGGVSHSTNLVADTSYNLQSQDYGSSHIGTYDWWWIIEADEDSTIKFEFEAMDLPMRNSCALDYVKIYDGIPTGDGSYSLLQTSCGSSTPSSVTTTQNTSMIMFYIDENTVSGFTGFKLKYTAKAGAGGSGGVDNGWIYGVVAVVVLLAIAGVVGGVIHYSQLKKKRARSREGLTNDSNTDRPHDNGVTNPSYTSPQATMPQSIPQTMQPPLQPISNGYMYTPGPEYPPPSSYGHMPAPGSGYPPPSSYGPPPFANNVMPPVNYPPPPAYSEAMSPQLPTDQYPPPPLPSTGATSTTPFTVQPTETPMFHNVPPTFAGHLQSKPPLA</sequence>
<organism evidence="9 10">
    <name type="scientific">Lingula anatina</name>
    <name type="common">Brachiopod</name>
    <name type="synonym">Lingula unguis</name>
    <dbReference type="NCBI Taxonomy" id="7574"/>
    <lineage>
        <taxon>Eukaryota</taxon>
        <taxon>Metazoa</taxon>
        <taxon>Spiralia</taxon>
        <taxon>Lophotrochozoa</taxon>
        <taxon>Brachiopoda</taxon>
        <taxon>Linguliformea</taxon>
        <taxon>Lingulata</taxon>
        <taxon>Lingulida</taxon>
        <taxon>Linguloidea</taxon>
        <taxon>Lingulidae</taxon>
        <taxon>Lingula</taxon>
    </lineage>
</organism>
<evidence type="ECO:0000313" key="9">
    <source>
        <dbReference type="Proteomes" id="UP000085678"/>
    </source>
</evidence>
<evidence type="ECO:0000313" key="10">
    <source>
        <dbReference type="RefSeq" id="XP_013382774.1"/>
    </source>
</evidence>
<feature type="compositionally biased region" description="Basic and acidic residues" evidence="4">
    <location>
        <begin position="1147"/>
        <end position="1162"/>
    </location>
</feature>
<dbReference type="GO" id="GO:0016020">
    <property type="term" value="C:membrane"/>
    <property type="evidence" value="ECO:0007669"/>
    <property type="project" value="InterPro"/>
</dbReference>
<accession>A0A1S3HC92</accession>
<dbReference type="InterPro" id="IPR013320">
    <property type="entry name" value="ConA-like_dom_sf"/>
</dbReference>
<protein>
    <submittedName>
        <fullName evidence="10">Cubilin-like</fullName>
    </submittedName>
</protein>
<keyword evidence="6" id="KW-0732">Signal</keyword>